<proteinExistence type="predicted"/>
<protein>
    <submittedName>
        <fullName evidence="3">Uncharacterized protein</fullName>
    </submittedName>
</protein>
<feature type="region of interest" description="Disordered" evidence="1">
    <location>
        <begin position="1"/>
        <end position="82"/>
    </location>
</feature>
<dbReference type="AlphaFoldDB" id="A0A0V8RYZ3"/>
<feature type="compositionally biased region" description="Gly residues" evidence="1">
    <location>
        <begin position="16"/>
        <end position="49"/>
    </location>
</feature>
<keyword evidence="2" id="KW-0472">Membrane</keyword>
<gene>
    <name evidence="3" type="ORF">APY09_02665</name>
</gene>
<dbReference type="RefSeq" id="WP_060566060.1">
    <property type="nucleotide sequence ID" value="NZ_CP040006.1"/>
</dbReference>
<sequence>MSNPFARNEGSAQGFGQQGGYPGAAQGGYQQGFGQQGGYAPGQYQGGFPQGAPQQAYGQWNPQGGYGGQGGFPQGAPQQGGKSKTPLIIGIIAAVVVIAIIVGVVIWAMSDSDSDDSSNTSAPAPGTSAPANPGSGSANPANPAPGNPQAPNNTNPSAAPTQGNGTGANGLLSMTPVGANCLYEITDISYGPKADNNEQTLKITFKVTNKGNAAEFGGMYPRPYQNNEELGSPNFFRTPEPDDFEYVPGVVDVPAGQSVEYVVYRVISDKRDPIEFRDPNWIILQGQGKDYQKWTWQPK</sequence>
<evidence type="ECO:0000313" key="3">
    <source>
        <dbReference type="EMBL" id="KSW13277.1"/>
    </source>
</evidence>
<dbReference type="Proteomes" id="UP000054686">
    <property type="component" value="Unassembled WGS sequence"/>
</dbReference>
<organism evidence="3 4">
    <name type="scientific">Schaalia odontolytica</name>
    <dbReference type="NCBI Taxonomy" id="1660"/>
    <lineage>
        <taxon>Bacteria</taxon>
        <taxon>Bacillati</taxon>
        <taxon>Actinomycetota</taxon>
        <taxon>Actinomycetes</taxon>
        <taxon>Actinomycetales</taxon>
        <taxon>Actinomycetaceae</taxon>
        <taxon>Schaalia</taxon>
    </lineage>
</organism>
<comment type="caution">
    <text evidence="3">The sequence shown here is derived from an EMBL/GenBank/DDBJ whole genome shotgun (WGS) entry which is preliminary data.</text>
</comment>
<feature type="compositionally biased region" description="Gly residues" evidence="1">
    <location>
        <begin position="64"/>
        <end position="73"/>
    </location>
</feature>
<feature type="compositionally biased region" description="Low complexity" evidence="1">
    <location>
        <begin position="50"/>
        <end position="63"/>
    </location>
</feature>
<name>A0A0V8RYZ3_9ACTO</name>
<feature type="transmembrane region" description="Helical" evidence="2">
    <location>
        <begin position="87"/>
        <end position="109"/>
    </location>
</feature>
<keyword evidence="2" id="KW-0812">Transmembrane</keyword>
<dbReference type="EMBL" id="LLVT01000001">
    <property type="protein sequence ID" value="KSW13277.1"/>
    <property type="molecule type" value="Genomic_DNA"/>
</dbReference>
<reference evidence="3 4" key="1">
    <citation type="submission" date="2015-10" db="EMBL/GenBank/DDBJ databases">
        <title>Draft Genome of Actinomyces odontolyticus subsp. actinosynbacter strain XH001.</title>
        <authorList>
            <person name="Mclean J.S."/>
            <person name="He X."/>
        </authorList>
    </citation>
    <scope>NUCLEOTIDE SEQUENCE [LARGE SCALE GENOMIC DNA]</scope>
    <source>
        <strain evidence="3 4">XH001</strain>
    </source>
</reference>
<evidence type="ECO:0000313" key="4">
    <source>
        <dbReference type="Proteomes" id="UP000054686"/>
    </source>
</evidence>
<evidence type="ECO:0000256" key="2">
    <source>
        <dbReference type="SAM" id="Phobius"/>
    </source>
</evidence>
<feature type="compositionally biased region" description="Low complexity" evidence="1">
    <location>
        <begin position="117"/>
        <end position="141"/>
    </location>
</feature>
<accession>A0A0V8RYZ3</accession>
<keyword evidence="2" id="KW-1133">Transmembrane helix</keyword>
<evidence type="ECO:0000256" key="1">
    <source>
        <dbReference type="SAM" id="MobiDB-lite"/>
    </source>
</evidence>
<dbReference type="OrthoDB" id="3268757at2"/>
<feature type="region of interest" description="Disordered" evidence="1">
    <location>
        <begin position="111"/>
        <end position="171"/>
    </location>
</feature>